<gene>
    <name evidence="1" type="ORF">EVAR_35455_1</name>
</gene>
<dbReference type="EMBL" id="BGZK01000889">
    <property type="protein sequence ID" value="GBP64134.1"/>
    <property type="molecule type" value="Genomic_DNA"/>
</dbReference>
<evidence type="ECO:0000313" key="1">
    <source>
        <dbReference type="EMBL" id="GBP64134.1"/>
    </source>
</evidence>
<dbReference type="AlphaFoldDB" id="A0A4C1XNI4"/>
<name>A0A4C1XNI4_EUMVA</name>
<accession>A0A4C1XNI4</accession>
<proteinExistence type="predicted"/>
<comment type="caution">
    <text evidence="1">The sequence shown here is derived from an EMBL/GenBank/DDBJ whole genome shotgun (WGS) entry which is preliminary data.</text>
</comment>
<dbReference type="Proteomes" id="UP000299102">
    <property type="component" value="Unassembled WGS sequence"/>
</dbReference>
<sequence length="69" mass="8003">MPRYEIDRTPPLTGKLADHARSARKLWSCLQERRRIIRGAGECTVDCPRLLSYGPMPVETLWCLRVCPY</sequence>
<evidence type="ECO:0000313" key="2">
    <source>
        <dbReference type="Proteomes" id="UP000299102"/>
    </source>
</evidence>
<protein>
    <submittedName>
        <fullName evidence="1">Uncharacterized protein</fullName>
    </submittedName>
</protein>
<keyword evidence="2" id="KW-1185">Reference proteome</keyword>
<reference evidence="1 2" key="1">
    <citation type="journal article" date="2019" name="Commun. Biol.">
        <title>The bagworm genome reveals a unique fibroin gene that provides high tensile strength.</title>
        <authorList>
            <person name="Kono N."/>
            <person name="Nakamura H."/>
            <person name="Ohtoshi R."/>
            <person name="Tomita M."/>
            <person name="Numata K."/>
            <person name="Arakawa K."/>
        </authorList>
    </citation>
    <scope>NUCLEOTIDE SEQUENCE [LARGE SCALE GENOMIC DNA]</scope>
</reference>
<organism evidence="1 2">
    <name type="scientific">Eumeta variegata</name>
    <name type="common">Bagworm moth</name>
    <name type="synonym">Eumeta japonica</name>
    <dbReference type="NCBI Taxonomy" id="151549"/>
    <lineage>
        <taxon>Eukaryota</taxon>
        <taxon>Metazoa</taxon>
        <taxon>Ecdysozoa</taxon>
        <taxon>Arthropoda</taxon>
        <taxon>Hexapoda</taxon>
        <taxon>Insecta</taxon>
        <taxon>Pterygota</taxon>
        <taxon>Neoptera</taxon>
        <taxon>Endopterygota</taxon>
        <taxon>Lepidoptera</taxon>
        <taxon>Glossata</taxon>
        <taxon>Ditrysia</taxon>
        <taxon>Tineoidea</taxon>
        <taxon>Psychidae</taxon>
        <taxon>Oiketicinae</taxon>
        <taxon>Eumeta</taxon>
    </lineage>
</organism>